<dbReference type="Proteomes" id="UP000631114">
    <property type="component" value="Unassembled WGS sequence"/>
</dbReference>
<comment type="cofactor">
    <cofactor evidence="1">
        <name>heme</name>
        <dbReference type="ChEBI" id="CHEBI:30413"/>
    </cofactor>
</comment>
<evidence type="ECO:0000256" key="2">
    <source>
        <dbReference type="ARBA" id="ARBA00010617"/>
    </source>
</evidence>
<name>A0A835IDG4_9MAGN</name>
<evidence type="ECO:0000313" key="10">
    <source>
        <dbReference type="Proteomes" id="UP000631114"/>
    </source>
</evidence>
<evidence type="ECO:0000256" key="1">
    <source>
        <dbReference type="ARBA" id="ARBA00001971"/>
    </source>
</evidence>
<comment type="caution">
    <text evidence="9">The sequence shown here is derived from an EMBL/GenBank/DDBJ whole genome shotgun (WGS) entry which is preliminary data.</text>
</comment>
<protein>
    <submittedName>
        <fullName evidence="9">Uncharacterized protein</fullName>
    </submittedName>
</protein>
<keyword evidence="5" id="KW-0560">Oxidoreductase</keyword>
<gene>
    <name evidence="9" type="ORF">IFM89_032857</name>
</gene>
<dbReference type="AlphaFoldDB" id="A0A835IDG4"/>
<keyword evidence="10" id="KW-1185">Reference proteome</keyword>
<dbReference type="PANTHER" id="PTHR47950:SF49">
    <property type="entry name" value="CYTOCHROME P450"/>
    <property type="match status" value="1"/>
</dbReference>
<reference evidence="9 10" key="1">
    <citation type="submission" date="2020-10" db="EMBL/GenBank/DDBJ databases">
        <title>The Coptis chinensis genome and diversification of protoberbering-type alkaloids.</title>
        <authorList>
            <person name="Wang B."/>
            <person name="Shu S."/>
            <person name="Song C."/>
            <person name="Liu Y."/>
        </authorList>
    </citation>
    <scope>NUCLEOTIDE SEQUENCE [LARGE SCALE GENOMIC DNA]</scope>
    <source>
        <strain evidence="9">HL-2020</strain>
        <tissue evidence="9">Leaf</tissue>
    </source>
</reference>
<keyword evidence="7" id="KW-0503">Monooxygenase</keyword>
<accession>A0A835IDG4</accession>
<evidence type="ECO:0000313" key="9">
    <source>
        <dbReference type="EMBL" id="KAF9616895.1"/>
    </source>
</evidence>
<keyword evidence="8" id="KW-0732">Signal</keyword>
<dbReference type="PANTHER" id="PTHR47950">
    <property type="entry name" value="CYTOCHROME P450, FAMILY 76, SUBFAMILY C, POLYPEPTIDE 5-RELATED"/>
    <property type="match status" value="1"/>
</dbReference>
<evidence type="ECO:0000256" key="6">
    <source>
        <dbReference type="ARBA" id="ARBA00023004"/>
    </source>
</evidence>
<evidence type="ECO:0000256" key="8">
    <source>
        <dbReference type="SAM" id="SignalP"/>
    </source>
</evidence>
<evidence type="ECO:0000256" key="4">
    <source>
        <dbReference type="ARBA" id="ARBA00022723"/>
    </source>
</evidence>
<organism evidence="9 10">
    <name type="scientific">Coptis chinensis</name>
    <dbReference type="NCBI Taxonomy" id="261450"/>
    <lineage>
        <taxon>Eukaryota</taxon>
        <taxon>Viridiplantae</taxon>
        <taxon>Streptophyta</taxon>
        <taxon>Embryophyta</taxon>
        <taxon>Tracheophyta</taxon>
        <taxon>Spermatophyta</taxon>
        <taxon>Magnoliopsida</taxon>
        <taxon>Ranunculales</taxon>
        <taxon>Ranunculaceae</taxon>
        <taxon>Coptidoideae</taxon>
        <taxon>Coptis</taxon>
    </lineage>
</organism>
<dbReference type="GO" id="GO:0046872">
    <property type="term" value="F:metal ion binding"/>
    <property type="evidence" value="ECO:0007669"/>
    <property type="project" value="UniProtKB-KW"/>
</dbReference>
<keyword evidence="6" id="KW-0408">Iron</keyword>
<evidence type="ECO:0000256" key="3">
    <source>
        <dbReference type="ARBA" id="ARBA00022617"/>
    </source>
</evidence>
<feature type="signal peptide" evidence="8">
    <location>
        <begin position="1"/>
        <end position="22"/>
    </location>
</feature>
<keyword evidence="4" id="KW-0479">Metal-binding</keyword>
<sequence>MAAKQVPLILACLINCFDWSLPHGMLPNELDMDENFGITLQKEKPLVLIPKAQLRDTVEVVQPAGELLVRLKEAEETADIAQLILDSLNQKMISQQDERVPACDTPLEASCAFVETHSGQSPSQEAACEESQIPL</sequence>
<dbReference type="GO" id="GO:0004497">
    <property type="term" value="F:monooxygenase activity"/>
    <property type="evidence" value="ECO:0007669"/>
    <property type="project" value="UniProtKB-KW"/>
</dbReference>
<feature type="chain" id="PRO_5032858061" evidence="8">
    <location>
        <begin position="23"/>
        <end position="135"/>
    </location>
</feature>
<dbReference type="EMBL" id="JADFTS010000003">
    <property type="protein sequence ID" value="KAF9616895.1"/>
    <property type="molecule type" value="Genomic_DNA"/>
</dbReference>
<evidence type="ECO:0000256" key="5">
    <source>
        <dbReference type="ARBA" id="ARBA00023002"/>
    </source>
</evidence>
<keyword evidence="3" id="KW-0349">Heme</keyword>
<proteinExistence type="inferred from homology"/>
<comment type="similarity">
    <text evidence="2">Belongs to the cytochrome P450 family.</text>
</comment>
<evidence type="ECO:0000256" key="7">
    <source>
        <dbReference type="ARBA" id="ARBA00023033"/>
    </source>
</evidence>
<dbReference type="OrthoDB" id="686577at2759"/>